<comment type="caution">
    <text evidence="2">The sequence shown here is derived from an EMBL/GenBank/DDBJ whole genome shotgun (WGS) entry which is preliminary data.</text>
</comment>
<protein>
    <submittedName>
        <fullName evidence="2">Uncharacterized protein</fullName>
    </submittedName>
</protein>
<accession>A0A8T0F138</accession>
<reference evidence="2" key="1">
    <citation type="journal article" date="2020" name="bioRxiv">
        <title>Chromosome-level reference genome of the European wasp spider Argiope bruennichi: a resource for studies on range expansion and evolutionary adaptation.</title>
        <authorList>
            <person name="Sheffer M.M."/>
            <person name="Hoppe A."/>
            <person name="Krehenwinkel H."/>
            <person name="Uhl G."/>
            <person name="Kuss A.W."/>
            <person name="Jensen L."/>
            <person name="Jensen C."/>
            <person name="Gillespie R.G."/>
            <person name="Hoff K.J."/>
            <person name="Prost S."/>
        </authorList>
    </citation>
    <scope>NUCLEOTIDE SEQUENCE</scope>
</reference>
<proteinExistence type="predicted"/>
<evidence type="ECO:0000256" key="1">
    <source>
        <dbReference type="SAM" id="MobiDB-lite"/>
    </source>
</evidence>
<feature type="region of interest" description="Disordered" evidence="1">
    <location>
        <begin position="1"/>
        <end position="34"/>
    </location>
</feature>
<sequence length="182" mass="19427">MPPQAAPTEGMGNGSSELRKRTPPPPPPNRVGARVRFKEFWEREGALWNNGKGEGRMPPTRPRFLMETGSRLNADIGYGGAIGGKGYGVGGMGLGGHSHLALRGCAGWKDYGEVALPTRVGLLCMLGGYLVICITTVRLRYHKTTEGTKLQGRGQGSASKMEALKSPANESCPKHWPTGIKG</sequence>
<dbReference type="AlphaFoldDB" id="A0A8T0F138"/>
<reference evidence="2" key="2">
    <citation type="submission" date="2020-06" db="EMBL/GenBank/DDBJ databases">
        <authorList>
            <person name="Sheffer M."/>
        </authorList>
    </citation>
    <scope>NUCLEOTIDE SEQUENCE</scope>
</reference>
<dbReference type="Proteomes" id="UP000807504">
    <property type="component" value="Unassembled WGS sequence"/>
</dbReference>
<keyword evidence="3" id="KW-1185">Reference proteome</keyword>
<evidence type="ECO:0000313" key="3">
    <source>
        <dbReference type="Proteomes" id="UP000807504"/>
    </source>
</evidence>
<dbReference type="EMBL" id="JABXBU010000030">
    <property type="protein sequence ID" value="KAF8784836.1"/>
    <property type="molecule type" value="Genomic_DNA"/>
</dbReference>
<name>A0A8T0F138_ARGBR</name>
<feature type="region of interest" description="Disordered" evidence="1">
    <location>
        <begin position="148"/>
        <end position="182"/>
    </location>
</feature>
<organism evidence="2 3">
    <name type="scientific">Argiope bruennichi</name>
    <name type="common">Wasp spider</name>
    <name type="synonym">Aranea bruennichi</name>
    <dbReference type="NCBI Taxonomy" id="94029"/>
    <lineage>
        <taxon>Eukaryota</taxon>
        <taxon>Metazoa</taxon>
        <taxon>Ecdysozoa</taxon>
        <taxon>Arthropoda</taxon>
        <taxon>Chelicerata</taxon>
        <taxon>Arachnida</taxon>
        <taxon>Araneae</taxon>
        <taxon>Araneomorphae</taxon>
        <taxon>Entelegynae</taxon>
        <taxon>Araneoidea</taxon>
        <taxon>Araneidae</taxon>
        <taxon>Argiope</taxon>
    </lineage>
</organism>
<evidence type="ECO:0000313" key="2">
    <source>
        <dbReference type="EMBL" id="KAF8784836.1"/>
    </source>
</evidence>
<gene>
    <name evidence="2" type="ORF">HNY73_010455</name>
</gene>